<evidence type="ECO:0000256" key="1">
    <source>
        <dbReference type="SAM" id="MobiDB-lite"/>
    </source>
</evidence>
<dbReference type="RefSeq" id="XP_016981010.2">
    <property type="nucleotide sequence ID" value="XM_017125521.2"/>
</dbReference>
<reference evidence="2" key="1">
    <citation type="submission" date="2025-08" db="UniProtKB">
        <authorList>
            <consortium name="RefSeq"/>
        </authorList>
    </citation>
    <scope>IDENTIFICATION</scope>
</reference>
<dbReference type="RefSeq" id="XP_016981010.1">
    <property type="nucleotide sequence ID" value="XM_017125521.1"/>
</dbReference>
<dbReference type="OrthoDB" id="7873069at2759"/>
<feature type="compositionally biased region" description="Basic and acidic residues" evidence="1">
    <location>
        <begin position="1"/>
        <end position="15"/>
    </location>
</feature>
<feature type="region of interest" description="Disordered" evidence="1">
    <location>
        <begin position="326"/>
        <end position="361"/>
    </location>
</feature>
<feature type="compositionally biased region" description="Basic and acidic residues" evidence="1">
    <location>
        <begin position="116"/>
        <end position="125"/>
    </location>
</feature>
<dbReference type="OMA" id="REYGLMQ"/>
<organism evidence="2">
    <name type="scientific">Drosophila rhopaloa</name>
    <name type="common">Fruit fly</name>
    <dbReference type="NCBI Taxonomy" id="1041015"/>
    <lineage>
        <taxon>Eukaryota</taxon>
        <taxon>Metazoa</taxon>
        <taxon>Ecdysozoa</taxon>
        <taxon>Arthropoda</taxon>
        <taxon>Hexapoda</taxon>
        <taxon>Insecta</taxon>
        <taxon>Pterygota</taxon>
        <taxon>Neoptera</taxon>
        <taxon>Endopterygota</taxon>
        <taxon>Diptera</taxon>
        <taxon>Brachycera</taxon>
        <taxon>Muscomorpha</taxon>
        <taxon>Ephydroidea</taxon>
        <taxon>Drosophilidae</taxon>
        <taxon>Drosophila</taxon>
        <taxon>Sophophora</taxon>
    </lineage>
</organism>
<name>A0A6P4ES63_DRORH</name>
<feature type="region of interest" description="Disordered" evidence="1">
    <location>
        <begin position="100"/>
        <end position="131"/>
    </location>
</feature>
<feature type="region of interest" description="Disordered" evidence="1">
    <location>
        <begin position="1"/>
        <end position="33"/>
    </location>
</feature>
<dbReference type="GeneID" id="108045990"/>
<gene>
    <name evidence="2" type="primary">LOC108045990</name>
</gene>
<feature type="region of interest" description="Disordered" evidence="1">
    <location>
        <begin position="200"/>
        <end position="222"/>
    </location>
</feature>
<accession>A0A6P4ES63</accession>
<sequence>MPKLHEQGKSNEEIKGAPTPKPKSSIASGKKKPYHAFRNISKLKFTTNETLPISARDYGLMRSTNKSSTPYPRAEQGVDASLLKARLTMRKDFENRLQTIHSNHPDKQDTPSASDVDSHSNERPAKVKSSVTVFRRESLTKDNYKEMLSLGTPHPIKGVALSARLLTRRLTDINDMLKQQPEHSPQPVATQMRTRNRKVIMSSDPESRDSIIPPENPSDGELVSKNMSSRLTQVEYDASFTSMSGDSLQPQLSFAERRRLFNEGEFTIAKYGRKMSDVMMASTPQQHQVVDNSFQFAKKANDELEKYMISQGLIKTSHDQVTMTRHFGRPSDVIEAQGENDNKQNSKKKSSVNTGPHKEFL</sequence>
<dbReference type="AlphaFoldDB" id="A0A6P4ES63"/>
<proteinExistence type="predicted"/>
<evidence type="ECO:0000313" key="2">
    <source>
        <dbReference type="RefSeq" id="XP_016981010.1"/>
    </source>
</evidence>
<protein>
    <submittedName>
        <fullName evidence="2">Uncharacterized protein LOC108045990 isoform X1</fullName>
    </submittedName>
</protein>